<accession>A0A1T4KKP4</accession>
<name>A0A1T4KKP4_9SPIR</name>
<reference evidence="1 2" key="1">
    <citation type="submission" date="2017-02" db="EMBL/GenBank/DDBJ databases">
        <authorList>
            <person name="Peterson S.W."/>
        </authorList>
    </citation>
    <scope>NUCLEOTIDE SEQUENCE [LARGE SCALE GENOMIC DNA]</scope>
    <source>
        <strain evidence="1 2">ATCC BAA-909</strain>
    </source>
</reference>
<gene>
    <name evidence="1" type="ORF">SAMN02745152_00201</name>
</gene>
<evidence type="ECO:0000313" key="2">
    <source>
        <dbReference type="Proteomes" id="UP000190395"/>
    </source>
</evidence>
<evidence type="ECO:0000313" key="1">
    <source>
        <dbReference type="EMBL" id="SJZ42937.1"/>
    </source>
</evidence>
<proteinExistence type="predicted"/>
<dbReference type="Proteomes" id="UP000190395">
    <property type="component" value="Unassembled WGS sequence"/>
</dbReference>
<sequence>MIMNGKNYSEEIKKLLIQNSKSIDERFFVINHFLPLDLL</sequence>
<dbReference type="AlphaFoldDB" id="A0A1T4KKP4"/>
<protein>
    <submittedName>
        <fullName evidence="1">Uncharacterized protein</fullName>
    </submittedName>
</protein>
<keyword evidence="2" id="KW-1185">Reference proteome</keyword>
<dbReference type="EMBL" id="FUXC01000001">
    <property type="protein sequence ID" value="SJZ42937.1"/>
    <property type="molecule type" value="Genomic_DNA"/>
</dbReference>
<organism evidence="1 2">
    <name type="scientific">Treponema berlinense</name>
    <dbReference type="NCBI Taxonomy" id="225004"/>
    <lineage>
        <taxon>Bacteria</taxon>
        <taxon>Pseudomonadati</taxon>
        <taxon>Spirochaetota</taxon>
        <taxon>Spirochaetia</taxon>
        <taxon>Spirochaetales</taxon>
        <taxon>Treponemataceae</taxon>
        <taxon>Treponema</taxon>
    </lineage>
</organism>